<feature type="signal peptide" evidence="1">
    <location>
        <begin position="1"/>
        <end position="29"/>
    </location>
</feature>
<name>A0ABV2XIB8_9NOCA</name>
<accession>A0ABV2XIB8</accession>
<evidence type="ECO:0000313" key="3">
    <source>
        <dbReference type="Proteomes" id="UP001550535"/>
    </source>
</evidence>
<proteinExistence type="predicted"/>
<reference evidence="2 3" key="1">
    <citation type="submission" date="2024-06" db="EMBL/GenBank/DDBJ databases">
        <title>The Natural Products Discovery Center: Release of the First 8490 Sequenced Strains for Exploring Actinobacteria Biosynthetic Diversity.</title>
        <authorList>
            <person name="Kalkreuter E."/>
            <person name="Kautsar S.A."/>
            <person name="Yang D."/>
            <person name="Bader C.D."/>
            <person name="Teijaro C.N."/>
            <person name="Fluegel L."/>
            <person name="Davis C.M."/>
            <person name="Simpson J.R."/>
            <person name="Lauterbach L."/>
            <person name="Steele A.D."/>
            <person name="Gui C."/>
            <person name="Meng S."/>
            <person name="Li G."/>
            <person name="Viehrig K."/>
            <person name="Ye F."/>
            <person name="Su P."/>
            <person name="Kiefer A.F."/>
            <person name="Nichols A."/>
            <person name="Cepeda A.J."/>
            <person name="Yan W."/>
            <person name="Fan B."/>
            <person name="Jiang Y."/>
            <person name="Adhikari A."/>
            <person name="Zheng C.-J."/>
            <person name="Schuster L."/>
            <person name="Cowan T.M."/>
            <person name="Smanski M.J."/>
            <person name="Chevrette M.G."/>
            <person name="De Carvalho L.P.S."/>
            <person name="Shen B."/>
        </authorList>
    </citation>
    <scope>NUCLEOTIDE SEQUENCE [LARGE SCALE GENOMIC DNA]</scope>
    <source>
        <strain evidence="2 3">NPDC019434</strain>
    </source>
</reference>
<evidence type="ECO:0000313" key="2">
    <source>
        <dbReference type="EMBL" id="MEU2125648.1"/>
    </source>
</evidence>
<organism evidence="2 3">
    <name type="scientific">Nocardia niwae</name>
    <dbReference type="NCBI Taxonomy" id="626084"/>
    <lineage>
        <taxon>Bacteria</taxon>
        <taxon>Bacillati</taxon>
        <taxon>Actinomycetota</taxon>
        <taxon>Actinomycetes</taxon>
        <taxon>Mycobacteriales</taxon>
        <taxon>Nocardiaceae</taxon>
        <taxon>Nocardia</taxon>
    </lineage>
</organism>
<dbReference type="Proteomes" id="UP001550535">
    <property type="component" value="Unassembled WGS sequence"/>
</dbReference>
<gene>
    <name evidence="2" type="ORF">ABZ507_27915</name>
</gene>
<protein>
    <recommendedName>
        <fullName evidence="4">DUF4232 domain-containing protein</fullName>
    </recommendedName>
</protein>
<evidence type="ECO:0008006" key="4">
    <source>
        <dbReference type="Google" id="ProtNLM"/>
    </source>
</evidence>
<dbReference type="EMBL" id="JBEYBR010000093">
    <property type="protein sequence ID" value="MEU2125648.1"/>
    <property type="molecule type" value="Genomic_DNA"/>
</dbReference>
<sequence>MEGRQLAGRSALVATLCAGAFAAAAPATAGEPAFVNIGVIPTFGDTCYGEGQAGVSAPTGTSGAARFGISFVNQTPTDLPCTFTAFANWRNLDTGAAGTAPVPVTTKTATNQPSATVFAALPTGRGRVQVDVTTDYPHVPAPPVEIRIS</sequence>
<comment type="caution">
    <text evidence="2">The sequence shown here is derived from an EMBL/GenBank/DDBJ whole genome shotgun (WGS) entry which is preliminary data.</text>
</comment>
<keyword evidence="3" id="KW-1185">Reference proteome</keyword>
<dbReference type="RefSeq" id="WP_357993199.1">
    <property type="nucleotide sequence ID" value="NZ_JBEYBR010000093.1"/>
</dbReference>
<evidence type="ECO:0000256" key="1">
    <source>
        <dbReference type="SAM" id="SignalP"/>
    </source>
</evidence>
<keyword evidence="1" id="KW-0732">Signal</keyword>
<feature type="chain" id="PRO_5046318407" description="DUF4232 domain-containing protein" evidence="1">
    <location>
        <begin position="30"/>
        <end position="149"/>
    </location>
</feature>